<comment type="caution">
    <text evidence="6">The sequence shown here is derived from an EMBL/GenBank/DDBJ whole genome shotgun (WGS) entry which is preliminary data.</text>
</comment>
<sequence length="506" mass="57115">MNQTTLFPLSRDALHDPHRWNSDWEIWLRGAHFALPHGPRNCFDAKLDDMQDAAHGVDEALEGYQALVLSTCAIQRNITAEALQHFTEDNFEARWMTAGADVRGKHVLRAMAAVCSKAQNLNEARAYCPELRVLRLRLDGKVFLSLLRSVMLEDASFIPSQPIFVSNPGWDAWAAQQRILNDTEAKKIALAEILILRTKLICHVVHFTIRSFVEKDLPDLIVTKRHEKTKLSSAPHPDIIASVGLEAAKARAKDVKVGLKALRRERLDTCSYPGCQKTAPDNSVNFSQCKTCFEKMQRRVLYCSKTCQTADWKLRHKAICGKPLNFETASQALEHPVSAHNAATRIGPPINGYRRSLELTERVTKLNLHPTVDYQLYDANGDLQNVDWGAGTYAQEVFRVAREAAMTTGDPDAVAMMAHFMCSMIFLYTSKTRDHARITPDSIVAQLAREFALDDLRERVLEMQERQNTDPLHRPPLLGQAPEDLWAILDNSMPLSKIVVTLDEFR</sequence>
<reference evidence="6" key="1">
    <citation type="submission" date="2023-03" db="EMBL/GenBank/DDBJ databases">
        <title>Massive genome expansion in bonnet fungi (Mycena s.s.) driven by repeated elements and novel gene families across ecological guilds.</title>
        <authorList>
            <consortium name="Lawrence Berkeley National Laboratory"/>
            <person name="Harder C.B."/>
            <person name="Miyauchi S."/>
            <person name="Viragh M."/>
            <person name="Kuo A."/>
            <person name="Thoen E."/>
            <person name="Andreopoulos B."/>
            <person name="Lu D."/>
            <person name="Skrede I."/>
            <person name="Drula E."/>
            <person name="Henrissat B."/>
            <person name="Morin E."/>
            <person name="Kohler A."/>
            <person name="Barry K."/>
            <person name="LaButti K."/>
            <person name="Morin E."/>
            <person name="Salamov A."/>
            <person name="Lipzen A."/>
            <person name="Mereny Z."/>
            <person name="Hegedus B."/>
            <person name="Baldrian P."/>
            <person name="Stursova M."/>
            <person name="Weitz H."/>
            <person name="Taylor A."/>
            <person name="Grigoriev I.V."/>
            <person name="Nagy L.G."/>
            <person name="Martin F."/>
            <person name="Kauserud H."/>
        </authorList>
    </citation>
    <scope>NUCLEOTIDE SEQUENCE</scope>
    <source>
        <strain evidence="6">9144</strain>
    </source>
</reference>
<organism evidence="6 7">
    <name type="scientific">Mycena pura</name>
    <dbReference type="NCBI Taxonomy" id="153505"/>
    <lineage>
        <taxon>Eukaryota</taxon>
        <taxon>Fungi</taxon>
        <taxon>Dikarya</taxon>
        <taxon>Basidiomycota</taxon>
        <taxon>Agaricomycotina</taxon>
        <taxon>Agaricomycetes</taxon>
        <taxon>Agaricomycetidae</taxon>
        <taxon>Agaricales</taxon>
        <taxon>Marasmiineae</taxon>
        <taxon>Mycenaceae</taxon>
        <taxon>Mycena</taxon>
    </lineage>
</organism>
<proteinExistence type="predicted"/>
<gene>
    <name evidence="6" type="ORF">GGX14DRAFT_603454</name>
</gene>
<dbReference type="GO" id="GO:0008270">
    <property type="term" value="F:zinc ion binding"/>
    <property type="evidence" value="ECO:0007669"/>
    <property type="project" value="UniProtKB-KW"/>
</dbReference>
<dbReference type="Proteomes" id="UP001219525">
    <property type="component" value="Unassembled WGS sequence"/>
</dbReference>
<dbReference type="Pfam" id="PF01753">
    <property type="entry name" value="zf-MYND"/>
    <property type="match status" value="1"/>
</dbReference>
<protein>
    <recommendedName>
        <fullName evidence="5">MYND-type domain-containing protein</fullName>
    </recommendedName>
</protein>
<name>A0AAD6UQM3_9AGAR</name>
<dbReference type="SUPFAM" id="SSF144232">
    <property type="entry name" value="HIT/MYND zinc finger-like"/>
    <property type="match status" value="1"/>
</dbReference>
<keyword evidence="3" id="KW-0862">Zinc</keyword>
<dbReference type="EMBL" id="JARJCW010000143">
    <property type="protein sequence ID" value="KAJ7190739.1"/>
    <property type="molecule type" value="Genomic_DNA"/>
</dbReference>
<feature type="domain" description="MYND-type" evidence="5">
    <location>
        <begin position="289"/>
        <end position="320"/>
    </location>
</feature>
<dbReference type="InterPro" id="IPR002893">
    <property type="entry name" value="Znf_MYND"/>
</dbReference>
<keyword evidence="7" id="KW-1185">Reference proteome</keyword>
<accession>A0AAD6UQM3</accession>
<dbReference type="AlphaFoldDB" id="A0AAD6UQM3"/>
<keyword evidence="2 4" id="KW-0863">Zinc-finger</keyword>
<evidence type="ECO:0000313" key="7">
    <source>
        <dbReference type="Proteomes" id="UP001219525"/>
    </source>
</evidence>
<keyword evidence="1" id="KW-0479">Metal-binding</keyword>
<evidence type="ECO:0000256" key="3">
    <source>
        <dbReference type="ARBA" id="ARBA00022833"/>
    </source>
</evidence>
<evidence type="ECO:0000256" key="2">
    <source>
        <dbReference type="ARBA" id="ARBA00022771"/>
    </source>
</evidence>
<evidence type="ECO:0000256" key="4">
    <source>
        <dbReference type="PROSITE-ProRule" id="PRU00134"/>
    </source>
</evidence>
<evidence type="ECO:0000259" key="5">
    <source>
        <dbReference type="PROSITE" id="PS50865"/>
    </source>
</evidence>
<dbReference type="PROSITE" id="PS50865">
    <property type="entry name" value="ZF_MYND_2"/>
    <property type="match status" value="1"/>
</dbReference>
<evidence type="ECO:0000256" key="1">
    <source>
        <dbReference type="ARBA" id="ARBA00022723"/>
    </source>
</evidence>
<dbReference type="Gene3D" id="6.10.140.2220">
    <property type="match status" value="1"/>
</dbReference>
<evidence type="ECO:0000313" key="6">
    <source>
        <dbReference type="EMBL" id="KAJ7190739.1"/>
    </source>
</evidence>